<dbReference type="EC" id="7.-.-.-" evidence="8"/>
<feature type="domain" description="4Fe-4S ferredoxin-type" evidence="9">
    <location>
        <begin position="407"/>
        <end position="436"/>
    </location>
</feature>
<dbReference type="Pfam" id="PF01512">
    <property type="entry name" value="Complex1_51K"/>
    <property type="match status" value="1"/>
</dbReference>
<feature type="binding site" evidence="8">
    <location>
        <position position="419"/>
    </location>
    <ligand>
        <name>[4Fe-4S] cluster</name>
        <dbReference type="ChEBI" id="CHEBI:49883"/>
        <label>2</label>
    </ligand>
</feature>
<dbReference type="Gene3D" id="3.30.70.20">
    <property type="match status" value="1"/>
</dbReference>
<feature type="binding site" evidence="8">
    <location>
        <position position="416"/>
    </location>
    <ligand>
        <name>[4Fe-4S] cluster</name>
        <dbReference type="ChEBI" id="CHEBI:49883"/>
        <label>2</label>
    </ligand>
</feature>
<comment type="subunit">
    <text evidence="8">The complex is composed of six subunits: RnfA, RnfB, RnfC, RnfD, RnfE and RnfG.</text>
</comment>
<keyword evidence="7 8" id="KW-0411">Iron-sulfur</keyword>
<comment type="function">
    <text evidence="8">Part of a membrane-bound complex that couples electron transfer with translocation of ions across the membrane.</text>
</comment>
<dbReference type="Pfam" id="PF12838">
    <property type="entry name" value="Fer4_7"/>
    <property type="match status" value="1"/>
</dbReference>
<dbReference type="PANTHER" id="PTHR43034">
    <property type="entry name" value="ION-TRANSLOCATING OXIDOREDUCTASE COMPLEX SUBUNIT C"/>
    <property type="match status" value="1"/>
</dbReference>
<dbReference type="Proteomes" id="UP000886251">
    <property type="component" value="Unassembled WGS sequence"/>
</dbReference>
<evidence type="ECO:0000256" key="3">
    <source>
        <dbReference type="ARBA" id="ARBA00022723"/>
    </source>
</evidence>
<feature type="binding site" evidence="8">
    <location>
        <position position="376"/>
    </location>
    <ligand>
        <name>[4Fe-4S] cluster</name>
        <dbReference type="ChEBI" id="CHEBI:49883"/>
        <label>1</label>
    </ligand>
</feature>
<keyword evidence="6 8" id="KW-0408">Iron</keyword>
<keyword evidence="4 8" id="KW-0677">Repeat</keyword>
<dbReference type="InterPro" id="IPR010208">
    <property type="entry name" value="Ion_transpt_RnfC/RsxC"/>
</dbReference>
<keyword evidence="1 8" id="KW-0813">Transport</keyword>
<dbReference type="InterPro" id="IPR011538">
    <property type="entry name" value="Nuo51_FMN-bd"/>
</dbReference>
<dbReference type="InterPro" id="IPR026902">
    <property type="entry name" value="RnfC_N"/>
</dbReference>
<dbReference type="InterPro" id="IPR037225">
    <property type="entry name" value="Nuo51_FMN-bd_sf"/>
</dbReference>
<dbReference type="GO" id="GO:0051539">
    <property type="term" value="F:4 iron, 4 sulfur cluster binding"/>
    <property type="evidence" value="ECO:0007669"/>
    <property type="project" value="UniProtKB-KW"/>
</dbReference>
<keyword evidence="8" id="KW-0472">Membrane</keyword>
<comment type="caution">
    <text evidence="10">The sequence shown here is derived from an EMBL/GenBank/DDBJ whole genome shotgun (WGS) entry which is preliminary data.</text>
</comment>
<dbReference type="Pfam" id="PF10531">
    <property type="entry name" value="SLBB"/>
    <property type="match status" value="1"/>
</dbReference>
<dbReference type="InterPro" id="IPR019554">
    <property type="entry name" value="Soluble_ligand-bd"/>
</dbReference>
<keyword evidence="8" id="KW-1003">Cell membrane</keyword>
<dbReference type="GO" id="GO:0005886">
    <property type="term" value="C:plasma membrane"/>
    <property type="evidence" value="ECO:0007669"/>
    <property type="project" value="UniProtKB-SubCell"/>
</dbReference>
<keyword evidence="3 8" id="KW-0479">Metal-binding</keyword>
<feature type="binding site" evidence="8">
    <location>
        <position position="422"/>
    </location>
    <ligand>
        <name>[4Fe-4S] cluster</name>
        <dbReference type="ChEBI" id="CHEBI:49883"/>
        <label>2</label>
    </ligand>
</feature>
<feature type="binding site" evidence="8">
    <location>
        <position position="426"/>
    </location>
    <ligand>
        <name>[4Fe-4S] cluster</name>
        <dbReference type="ChEBI" id="CHEBI:49883"/>
        <label>1</label>
    </ligand>
</feature>
<dbReference type="InterPro" id="IPR017900">
    <property type="entry name" value="4Fe4S_Fe_S_CS"/>
</dbReference>
<proteinExistence type="inferred from homology"/>
<dbReference type="PANTHER" id="PTHR43034:SF2">
    <property type="entry name" value="ION-TRANSLOCATING OXIDOREDUCTASE COMPLEX SUBUNIT C"/>
    <property type="match status" value="1"/>
</dbReference>
<dbReference type="NCBIfam" id="NF003454">
    <property type="entry name" value="PRK05035.1"/>
    <property type="match status" value="1"/>
</dbReference>
<dbReference type="HAMAP" id="MF_00461">
    <property type="entry name" value="RsxC_RnfC"/>
    <property type="match status" value="1"/>
</dbReference>
<evidence type="ECO:0000256" key="6">
    <source>
        <dbReference type="ARBA" id="ARBA00023004"/>
    </source>
</evidence>
<dbReference type="Pfam" id="PF13375">
    <property type="entry name" value="RnfC_N"/>
    <property type="match status" value="1"/>
</dbReference>
<evidence type="ECO:0000256" key="5">
    <source>
        <dbReference type="ARBA" id="ARBA00022982"/>
    </source>
</evidence>
<evidence type="ECO:0000256" key="7">
    <source>
        <dbReference type="ARBA" id="ARBA00023014"/>
    </source>
</evidence>
<evidence type="ECO:0000256" key="1">
    <source>
        <dbReference type="ARBA" id="ARBA00022448"/>
    </source>
</evidence>
<keyword evidence="8" id="KW-0997">Cell inner membrane</keyword>
<protein>
    <recommendedName>
        <fullName evidence="8">Ion-translocating oxidoreductase complex subunit C</fullName>
        <ecNumber evidence="8">7.-.-.-</ecNumber>
    </recommendedName>
    <alternativeName>
        <fullName evidence="8">Rnf electron transport complex subunit C</fullName>
    </alternativeName>
</protein>
<dbReference type="SUPFAM" id="SSF46548">
    <property type="entry name" value="alpha-helical ferredoxin"/>
    <property type="match status" value="1"/>
</dbReference>
<dbReference type="InterPro" id="IPR017896">
    <property type="entry name" value="4Fe4S_Fe-S-bd"/>
</dbReference>
<feature type="binding site" evidence="8">
    <location>
        <position position="379"/>
    </location>
    <ligand>
        <name>[4Fe-4S] cluster</name>
        <dbReference type="ChEBI" id="CHEBI:49883"/>
        <label>1</label>
    </ligand>
</feature>
<keyword evidence="5 8" id="KW-0249">Electron transport</keyword>
<evidence type="ECO:0000259" key="9">
    <source>
        <dbReference type="PROSITE" id="PS51379"/>
    </source>
</evidence>
<keyword evidence="2 8" id="KW-0004">4Fe-4S</keyword>
<reference evidence="10" key="1">
    <citation type="journal article" date="2020" name="mSystems">
        <title>Genome- and Community-Level Interaction Insights into Carbon Utilization and Element Cycling Functions of Hydrothermarchaeota in Hydrothermal Sediment.</title>
        <authorList>
            <person name="Zhou Z."/>
            <person name="Liu Y."/>
            <person name="Xu W."/>
            <person name="Pan J."/>
            <person name="Luo Z.H."/>
            <person name="Li M."/>
        </authorList>
    </citation>
    <scope>NUCLEOTIDE SEQUENCE [LARGE SCALE GENOMIC DNA]</scope>
    <source>
        <strain evidence="10">HyVt-443</strain>
    </source>
</reference>
<dbReference type="EMBL" id="DRKP01000010">
    <property type="protein sequence ID" value="HEB94969.1"/>
    <property type="molecule type" value="Genomic_DNA"/>
</dbReference>
<sequence>MGFLNLFRRHKTFPHGIHPDDHKEQTAGLPIRRLPFAPKMYVPLAQHRGAPAKPLVHPGQEVVRGEPIAEAGGFVSVPMHAPVTGVVRALDRLVPSAQGPKTPAIVIETYAADTQRVGWEMPRDIDQMTPQELVQAVQEAGMVGLGGAAFPSHVKLLPPEGRSIGTVVVNGCECEPYLTCDHRVMLEQTDRLIRGIRMVMKATGAGRAIIGVEDNKLDAVGVIREKLKDQPGIDVEAVETKYPQGAEKMLITSLLGKEVPSGGIPADIGVAVYNVGTLAQLGDLVPRGRGLIERVVTVSGPGVARPGNYLVPIGTPLGFLMQQVGSSSEANELIMGGPMMGMAVASLEVPVTKGVSGVVVFEPDAPDLQRRPIHPCIKCGECLNACPIHLNPSLLGELAAAREYRVMEESYHLNDCFECGCCSYVCPSNIPLTQYFRIAKSINRETRTAA</sequence>
<gene>
    <name evidence="10" type="primary">rsxC</name>
    <name evidence="8" type="synonym">rnfC</name>
    <name evidence="10" type="ORF">ENI96_00895</name>
</gene>
<comment type="subcellular location">
    <subcellularLocation>
        <location evidence="8">Cell inner membrane</location>
        <topology evidence="8">Peripheral membrane protein</topology>
    </subcellularLocation>
</comment>
<comment type="similarity">
    <text evidence="8">Belongs to the 4Fe4S bacterial-type ferredoxin family. RnfC subfamily.</text>
</comment>
<dbReference type="SUPFAM" id="SSF142019">
    <property type="entry name" value="Nqo1 FMN-binding domain-like"/>
    <property type="match status" value="1"/>
</dbReference>
<organism evidence="10">
    <name type="scientific">Sedimenticola thiotaurini</name>
    <dbReference type="NCBI Taxonomy" id="1543721"/>
    <lineage>
        <taxon>Bacteria</taxon>
        <taxon>Pseudomonadati</taxon>
        <taxon>Pseudomonadota</taxon>
        <taxon>Gammaproteobacteria</taxon>
        <taxon>Chromatiales</taxon>
        <taxon>Sedimenticolaceae</taxon>
        <taxon>Sedimenticola</taxon>
    </lineage>
</organism>
<name>A0A831W1X7_9GAMM</name>
<comment type="cofactor">
    <cofactor evidence="8">
        <name>[4Fe-4S] cluster</name>
        <dbReference type="ChEBI" id="CHEBI:49883"/>
    </cofactor>
    <text evidence="8">Binds 2 [4Fe-4S] clusters per subunit.</text>
</comment>
<dbReference type="PROSITE" id="PS51379">
    <property type="entry name" value="4FE4S_FER_2"/>
    <property type="match status" value="2"/>
</dbReference>
<feature type="domain" description="4Fe-4S ferredoxin-type" evidence="9">
    <location>
        <begin position="366"/>
        <end position="397"/>
    </location>
</feature>
<evidence type="ECO:0000256" key="8">
    <source>
        <dbReference type="HAMAP-Rule" id="MF_00461"/>
    </source>
</evidence>
<feature type="binding site" evidence="8">
    <location>
        <position position="382"/>
    </location>
    <ligand>
        <name>[4Fe-4S] cluster</name>
        <dbReference type="ChEBI" id="CHEBI:49883"/>
        <label>1</label>
    </ligand>
</feature>
<evidence type="ECO:0000313" key="10">
    <source>
        <dbReference type="EMBL" id="HEB94969.1"/>
    </source>
</evidence>
<evidence type="ECO:0000256" key="2">
    <source>
        <dbReference type="ARBA" id="ARBA00022485"/>
    </source>
</evidence>
<keyword evidence="8" id="KW-1278">Translocase</keyword>
<dbReference type="NCBIfam" id="TIGR01945">
    <property type="entry name" value="rnfC"/>
    <property type="match status" value="1"/>
</dbReference>
<dbReference type="Gene3D" id="3.40.50.11540">
    <property type="entry name" value="NADH-ubiquinone oxidoreductase 51kDa subunit"/>
    <property type="match status" value="1"/>
</dbReference>
<feature type="binding site" evidence="8">
    <location>
        <position position="386"/>
    </location>
    <ligand>
        <name>[4Fe-4S] cluster</name>
        <dbReference type="ChEBI" id="CHEBI:49883"/>
        <label>2</label>
    </ligand>
</feature>
<accession>A0A831W1X7</accession>
<dbReference type="GO" id="GO:0022900">
    <property type="term" value="P:electron transport chain"/>
    <property type="evidence" value="ECO:0007669"/>
    <property type="project" value="UniProtKB-UniRule"/>
</dbReference>
<dbReference type="AlphaFoldDB" id="A0A831W1X7"/>
<dbReference type="GO" id="GO:0046872">
    <property type="term" value="F:metal ion binding"/>
    <property type="evidence" value="ECO:0007669"/>
    <property type="project" value="UniProtKB-KW"/>
</dbReference>
<evidence type="ECO:0000256" key="4">
    <source>
        <dbReference type="ARBA" id="ARBA00022737"/>
    </source>
</evidence>
<dbReference type="PROSITE" id="PS00198">
    <property type="entry name" value="4FE4S_FER_1"/>
    <property type="match status" value="1"/>
</dbReference>
<dbReference type="GO" id="GO:0009055">
    <property type="term" value="F:electron transfer activity"/>
    <property type="evidence" value="ECO:0007669"/>
    <property type="project" value="InterPro"/>
</dbReference>